<evidence type="ECO:0000313" key="2">
    <source>
        <dbReference type="Proteomes" id="UP000250079"/>
    </source>
</evidence>
<sequence length="71" mass="8256">MKRGCPAFSVLDGDEIVGAVYVYPSQEEGYDARVKSWVIASRAQLDKILWESMSTWLIEAWPFDCVHYERR</sequence>
<keyword evidence="2" id="KW-1185">Reference proteome</keyword>
<dbReference type="AlphaFoldDB" id="A0A2Z2NRU2"/>
<evidence type="ECO:0000313" key="1">
    <source>
        <dbReference type="EMBL" id="ASJ73225.1"/>
    </source>
</evidence>
<protein>
    <recommendedName>
        <fullName evidence="3">N-acetyltransferase domain-containing protein</fullName>
    </recommendedName>
</protein>
<proteinExistence type="predicted"/>
<gene>
    <name evidence="1" type="ORF">IMCC3135_15715</name>
</gene>
<organism evidence="1 2">
    <name type="scientific">Granulosicoccus antarcticus IMCC3135</name>
    <dbReference type="NCBI Taxonomy" id="1192854"/>
    <lineage>
        <taxon>Bacteria</taxon>
        <taxon>Pseudomonadati</taxon>
        <taxon>Pseudomonadota</taxon>
        <taxon>Gammaproteobacteria</taxon>
        <taxon>Chromatiales</taxon>
        <taxon>Granulosicoccaceae</taxon>
        <taxon>Granulosicoccus</taxon>
    </lineage>
</organism>
<dbReference type="Proteomes" id="UP000250079">
    <property type="component" value="Chromosome"/>
</dbReference>
<dbReference type="KEGG" id="gai:IMCC3135_15715"/>
<dbReference type="RefSeq" id="WP_205738065.1">
    <property type="nucleotide sequence ID" value="NZ_CP018632.1"/>
</dbReference>
<accession>A0A2Z2NRU2</accession>
<name>A0A2Z2NRU2_9GAMM</name>
<evidence type="ECO:0008006" key="3">
    <source>
        <dbReference type="Google" id="ProtNLM"/>
    </source>
</evidence>
<dbReference type="EMBL" id="CP018632">
    <property type="protein sequence ID" value="ASJ73225.1"/>
    <property type="molecule type" value="Genomic_DNA"/>
</dbReference>
<reference evidence="1 2" key="1">
    <citation type="submission" date="2016-12" db="EMBL/GenBank/DDBJ databases">
        <authorList>
            <person name="Song W.-J."/>
            <person name="Kurnit D.M."/>
        </authorList>
    </citation>
    <scope>NUCLEOTIDE SEQUENCE [LARGE SCALE GENOMIC DNA]</scope>
    <source>
        <strain evidence="1 2">IMCC3135</strain>
    </source>
</reference>